<feature type="transmembrane region" description="Helical" evidence="2">
    <location>
        <begin position="72"/>
        <end position="90"/>
    </location>
</feature>
<feature type="region of interest" description="Disordered" evidence="1">
    <location>
        <begin position="99"/>
        <end position="131"/>
    </location>
</feature>
<dbReference type="AlphaFoldDB" id="A0A5R9E2Y2"/>
<proteinExistence type="predicted"/>
<dbReference type="RefSeq" id="WP_138053663.1">
    <property type="nucleotide sequence ID" value="NZ_VAWE01000001.1"/>
</dbReference>
<evidence type="ECO:0000313" key="3">
    <source>
        <dbReference type="EMBL" id="TLQ44288.1"/>
    </source>
</evidence>
<evidence type="ECO:0008006" key="5">
    <source>
        <dbReference type="Google" id="ProtNLM"/>
    </source>
</evidence>
<accession>A0A5R9E2Y2</accession>
<dbReference type="OrthoDB" id="3419910at2"/>
<feature type="region of interest" description="Disordered" evidence="1">
    <location>
        <begin position="1"/>
        <end position="20"/>
    </location>
</feature>
<feature type="region of interest" description="Disordered" evidence="1">
    <location>
        <begin position="325"/>
        <end position="374"/>
    </location>
</feature>
<keyword evidence="2" id="KW-0812">Transmembrane</keyword>
<evidence type="ECO:0000313" key="4">
    <source>
        <dbReference type="Proteomes" id="UP000305921"/>
    </source>
</evidence>
<feature type="compositionally biased region" description="Basic and acidic residues" evidence="1">
    <location>
        <begin position="1"/>
        <end position="12"/>
    </location>
</feature>
<dbReference type="EMBL" id="VAWE01000001">
    <property type="protein sequence ID" value="TLQ44288.1"/>
    <property type="molecule type" value="Genomic_DNA"/>
</dbReference>
<sequence length="374" mass="40147">MGTSRPENRPGDEPSVSDEEWAEFLRTAGEGGRDAPVEPSARARMVTRRLRAGESTAGRAHRWNERPRRRRRLAPVIIGVAVLALAVVAVRPELVVDRLPGAGGGSGTDGAPLAAETARPTAAPSGELFPDTPTLKEPFRGSPAVDWADGAAGIEVPEARAVGGMSRDQVAHALRSTKELLVASNLDPATLRGEHPVKALRLLDPLQKDGHGLMEKGLREPREDQDPLWLLSRFDPAEVRVVGDAVRTRGRLTFAKGDRDGSVEVKADYTFVYPLVEAEAGADEVARTIVRRELTVALYDPAGTVTTPGRLVVVAWKSTTGNTDCARDGDGYFHPQFRADQVPGPEGSGPAVDPYDRSKDLDALPQECGTVTRT</sequence>
<keyword evidence="4" id="KW-1185">Reference proteome</keyword>
<comment type="caution">
    <text evidence="3">The sequence shown here is derived from an EMBL/GenBank/DDBJ whole genome shotgun (WGS) entry which is preliminary data.</text>
</comment>
<gene>
    <name evidence="3" type="ORF">FEF34_15175</name>
</gene>
<organism evidence="3 4">
    <name type="scientific">Streptomyces marianii</name>
    <dbReference type="NCBI Taxonomy" id="1817406"/>
    <lineage>
        <taxon>Bacteria</taxon>
        <taxon>Bacillati</taxon>
        <taxon>Actinomycetota</taxon>
        <taxon>Actinomycetes</taxon>
        <taxon>Kitasatosporales</taxon>
        <taxon>Streptomycetaceae</taxon>
        <taxon>Streptomyces</taxon>
    </lineage>
</organism>
<evidence type="ECO:0000256" key="1">
    <source>
        <dbReference type="SAM" id="MobiDB-lite"/>
    </source>
</evidence>
<name>A0A5R9E2Y2_9ACTN</name>
<evidence type="ECO:0000256" key="2">
    <source>
        <dbReference type="SAM" id="Phobius"/>
    </source>
</evidence>
<keyword evidence="2" id="KW-1133">Transmembrane helix</keyword>
<dbReference type="Proteomes" id="UP000305921">
    <property type="component" value="Unassembled WGS sequence"/>
</dbReference>
<protein>
    <recommendedName>
        <fullName evidence="5">LigA protein</fullName>
    </recommendedName>
</protein>
<reference evidence="3 4" key="1">
    <citation type="submission" date="2019-05" db="EMBL/GenBank/DDBJ databases">
        <title>Streptomyces marianii sp. nov., a novel marine actinomycete from southern coast of India.</title>
        <authorList>
            <person name="Iniyan A.M."/>
            <person name="Wink J."/>
            <person name="Ramprasad E."/>
            <person name="Ramana C.V."/>
            <person name="Bunk B."/>
            <person name="Sproer C."/>
            <person name="Joseph F.-J.R.S."/>
            <person name="Vincent S.G.P."/>
        </authorList>
    </citation>
    <scope>NUCLEOTIDE SEQUENCE [LARGE SCALE GENOMIC DNA]</scope>
    <source>
        <strain evidence="3 4">ICN19</strain>
    </source>
</reference>
<keyword evidence="2" id="KW-0472">Membrane</keyword>